<dbReference type="GO" id="GO:0006367">
    <property type="term" value="P:transcription initiation at RNA polymerase II promoter"/>
    <property type="evidence" value="ECO:0007669"/>
    <property type="project" value="TreeGrafter"/>
</dbReference>
<dbReference type="InterPro" id="IPR006594">
    <property type="entry name" value="LisH"/>
</dbReference>
<dbReference type="PANTHER" id="PTHR19879:SF1">
    <property type="entry name" value="CANNONBALL-RELATED"/>
    <property type="match status" value="1"/>
</dbReference>
<proteinExistence type="predicted"/>
<evidence type="ECO:0000313" key="6">
    <source>
        <dbReference type="Proteomes" id="UP000605986"/>
    </source>
</evidence>
<dbReference type="SUPFAM" id="SSF160897">
    <property type="entry name" value="Taf5 N-terminal domain-like"/>
    <property type="match status" value="1"/>
</dbReference>
<keyword evidence="6" id="KW-1185">Reference proteome</keyword>
<dbReference type="InterPro" id="IPR007582">
    <property type="entry name" value="TFIID_NTD2"/>
</dbReference>
<dbReference type="OrthoDB" id="10266330at2759"/>
<dbReference type="SMART" id="SM00667">
    <property type="entry name" value="LisH"/>
    <property type="match status" value="1"/>
</dbReference>
<dbReference type="Pfam" id="PF08513">
    <property type="entry name" value="LisH"/>
    <property type="match status" value="1"/>
</dbReference>
<evidence type="ECO:0000259" key="4">
    <source>
        <dbReference type="Pfam" id="PF04494"/>
    </source>
</evidence>
<dbReference type="GO" id="GO:0005669">
    <property type="term" value="C:transcription factor TFIID complex"/>
    <property type="evidence" value="ECO:0007669"/>
    <property type="project" value="TreeGrafter"/>
</dbReference>
<dbReference type="PROSITE" id="PS50896">
    <property type="entry name" value="LISH"/>
    <property type="match status" value="1"/>
</dbReference>
<dbReference type="AlphaFoldDB" id="A0A8H4NCG1"/>
<reference evidence="5" key="1">
    <citation type="submission" date="2020-01" db="EMBL/GenBank/DDBJ databases">
        <title>Identification and distribution of gene clusters putatively required for synthesis of sphingolipid metabolism inhibitors in phylogenetically diverse species of the filamentous fungus Fusarium.</title>
        <authorList>
            <person name="Kim H.-S."/>
            <person name="Busman M."/>
            <person name="Brown D.W."/>
            <person name="Divon H."/>
            <person name="Uhlig S."/>
            <person name="Proctor R.H."/>
        </authorList>
    </citation>
    <scope>NUCLEOTIDE SEQUENCE</scope>
    <source>
        <strain evidence="5">NRRL 53441</strain>
    </source>
</reference>
<name>A0A8H4NCG1_9HYPO</name>
<comment type="caution">
    <text evidence="5">The sequence shown here is derived from an EMBL/GenBank/DDBJ whole genome shotgun (WGS) entry which is preliminary data.</text>
</comment>
<accession>A0A8H4NCG1</accession>
<gene>
    <name evidence="5" type="ORF">F53441_14643</name>
</gene>
<feature type="compositionally biased region" description="Low complexity" evidence="3">
    <location>
        <begin position="26"/>
        <end position="38"/>
    </location>
</feature>
<keyword evidence="2" id="KW-0539">Nucleus</keyword>
<dbReference type="Gene3D" id="1.25.40.500">
    <property type="entry name" value="TFIID subunit TAF5, NTD2 domain"/>
    <property type="match status" value="1"/>
</dbReference>
<feature type="domain" description="TFIID subunit TAF5 NTD2" evidence="4">
    <location>
        <begin position="91"/>
        <end position="220"/>
    </location>
</feature>
<evidence type="ECO:0000256" key="3">
    <source>
        <dbReference type="SAM" id="MobiDB-lite"/>
    </source>
</evidence>
<dbReference type="Pfam" id="PF04494">
    <property type="entry name" value="TFIID_NTD2"/>
    <property type="match status" value="1"/>
</dbReference>
<protein>
    <submittedName>
        <fullName evidence="5">Transcription initiation factor TFIID subunit 5</fullName>
    </submittedName>
</protein>
<comment type="subcellular location">
    <subcellularLocation>
        <location evidence="1">Nucleus</location>
    </subcellularLocation>
</comment>
<feature type="region of interest" description="Disordered" evidence="3">
    <location>
        <begin position="1"/>
        <end position="48"/>
    </location>
</feature>
<dbReference type="PANTHER" id="PTHR19879">
    <property type="entry name" value="TRANSCRIPTION INITIATION FACTOR TFIID"/>
    <property type="match status" value="1"/>
</dbReference>
<evidence type="ECO:0000256" key="1">
    <source>
        <dbReference type="ARBA" id="ARBA00004123"/>
    </source>
</evidence>
<evidence type="ECO:0000256" key="2">
    <source>
        <dbReference type="ARBA" id="ARBA00023242"/>
    </source>
</evidence>
<dbReference type="InterPro" id="IPR037264">
    <property type="entry name" value="TFIID_NTD2_sf"/>
</dbReference>
<evidence type="ECO:0000313" key="5">
    <source>
        <dbReference type="EMBL" id="KAF4415287.1"/>
    </source>
</evidence>
<dbReference type="Proteomes" id="UP000605986">
    <property type="component" value="Unassembled WGS sequence"/>
</dbReference>
<feature type="compositionally biased region" description="Low complexity" evidence="3">
    <location>
        <begin position="1"/>
        <end position="18"/>
    </location>
</feature>
<organism evidence="5 6">
    <name type="scientific">Fusarium austroafricanum</name>
    <dbReference type="NCBI Taxonomy" id="2364996"/>
    <lineage>
        <taxon>Eukaryota</taxon>
        <taxon>Fungi</taxon>
        <taxon>Dikarya</taxon>
        <taxon>Ascomycota</taxon>
        <taxon>Pezizomycotina</taxon>
        <taxon>Sordariomycetes</taxon>
        <taxon>Hypocreomycetidae</taxon>
        <taxon>Hypocreales</taxon>
        <taxon>Nectriaceae</taxon>
        <taxon>Fusarium</taxon>
        <taxon>Fusarium concolor species complex</taxon>
    </lineage>
</organism>
<dbReference type="EMBL" id="JAADJG010001543">
    <property type="protein sequence ID" value="KAF4415287.1"/>
    <property type="molecule type" value="Genomic_DNA"/>
</dbReference>
<dbReference type="GO" id="GO:0016251">
    <property type="term" value="F:RNA polymerase II general transcription initiation factor activity"/>
    <property type="evidence" value="ECO:0007669"/>
    <property type="project" value="TreeGrafter"/>
</dbReference>
<dbReference type="CDD" id="cd08044">
    <property type="entry name" value="TAF5_NTD2"/>
    <property type="match status" value="1"/>
</dbReference>
<sequence length="233" mass="26242">MSAPSQTPGAPAPGYQGPAPTPPAPTHTTTTTATTGQAGTTGGPMSNQNLNQIVTDYLLKRGFNRTEEVFRQESKHLGPDGKPIYQLANLGPKKYSRAFELLREWVENNLEIYKFELSKLLWPVFVYSFLELVSHAYTEDAKGFLREIGPNFQPVHADDLKTLGTITLPQHINENPMTKLYRENKYRIPLNQHASGDLFNFLERESDQGGSVIRQLLATYFSRPSTEDQETWK</sequence>